<dbReference type="PANTHER" id="PTHR43133">
    <property type="entry name" value="RNA POLYMERASE ECF-TYPE SIGMA FACTO"/>
    <property type="match status" value="1"/>
</dbReference>
<dbReference type="InterPro" id="IPR013324">
    <property type="entry name" value="RNA_pol_sigma_r3/r4-like"/>
</dbReference>
<keyword evidence="2" id="KW-0805">Transcription regulation</keyword>
<dbReference type="OrthoDB" id="659361at2"/>
<dbReference type="InterPro" id="IPR014284">
    <property type="entry name" value="RNA_pol_sigma-70_dom"/>
</dbReference>
<dbReference type="Gene3D" id="1.10.10.10">
    <property type="entry name" value="Winged helix-like DNA-binding domain superfamily/Winged helix DNA-binding domain"/>
    <property type="match status" value="1"/>
</dbReference>
<dbReference type="SUPFAM" id="SSF88659">
    <property type="entry name" value="Sigma3 and sigma4 domains of RNA polymerase sigma factors"/>
    <property type="match status" value="1"/>
</dbReference>
<dbReference type="InterPro" id="IPR039425">
    <property type="entry name" value="RNA_pol_sigma-70-like"/>
</dbReference>
<protein>
    <submittedName>
        <fullName evidence="7">RNA polymerase sigma-70 factor</fullName>
    </submittedName>
</protein>
<dbReference type="InterPro" id="IPR014327">
    <property type="entry name" value="RNA_pol_sigma70_bacteroid"/>
</dbReference>
<evidence type="ECO:0000313" key="7">
    <source>
        <dbReference type="EMBL" id="RFM32158.1"/>
    </source>
</evidence>
<dbReference type="RefSeq" id="WP_116856244.1">
    <property type="nucleotide sequence ID" value="NZ_QTJV01000010.1"/>
</dbReference>
<organism evidence="7 8">
    <name type="scientific">Chitinophaga silvisoli</name>
    <dbReference type="NCBI Taxonomy" id="2291814"/>
    <lineage>
        <taxon>Bacteria</taxon>
        <taxon>Pseudomonadati</taxon>
        <taxon>Bacteroidota</taxon>
        <taxon>Chitinophagia</taxon>
        <taxon>Chitinophagales</taxon>
        <taxon>Chitinophagaceae</taxon>
        <taxon>Chitinophaga</taxon>
    </lineage>
</organism>
<dbReference type="Gene3D" id="1.10.1740.10">
    <property type="match status" value="1"/>
</dbReference>
<name>A0A3E1NWK9_9BACT</name>
<dbReference type="InterPro" id="IPR007627">
    <property type="entry name" value="RNA_pol_sigma70_r2"/>
</dbReference>
<dbReference type="GO" id="GO:0003677">
    <property type="term" value="F:DNA binding"/>
    <property type="evidence" value="ECO:0007669"/>
    <property type="project" value="InterPro"/>
</dbReference>
<dbReference type="AlphaFoldDB" id="A0A3E1NWK9"/>
<evidence type="ECO:0000313" key="8">
    <source>
        <dbReference type="Proteomes" id="UP000261174"/>
    </source>
</evidence>
<dbReference type="NCBIfam" id="TIGR02985">
    <property type="entry name" value="Sig70_bacteroi1"/>
    <property type="match status" value="1"/>
</dbReference>
<gene>
    <name evidence="7" type="ORF">DXN04_25580</name>
</gene>
<accession>A0A3E1NWK9</accession>
<evidence type="ECO:0000256" key="2">
    <source>
        <dbReference type="ARBA" id="ARBA00023015"/>
    </source>
</evidence>
<feature type="domain" description="RNA polymerase sigma factor 70 region 4 type 2" evidence="6">
    <location>
        <begin position="126"/>
        <end position="178"/>
    </location>
</feature>
<evidence type="ECO:0000259" key="5">
    <source>
        <dbReference type="Pfam" id="PF04542"/>
    </source>
</evidence>
<dbReference type="SUPFAM" id="SSF88946">
    <property type="entry name" value="Sigma2 domain of RNA polymerase sigma factors"/>
    <property type="match status" value="1"/>
</dbReference>
<comment type="caution">
    <text evidence="7">The sequence shown here is derived from an EMBL/GenBank/DDBJ whole genome shotgun (WGS) entry which is preliminary data.</text>
</comment>
<dbReference type="PANTHER" id="PTHR43133:SF46">
    <property type="entry name" value="RNA POLYMERASE SIGMA-70 FACTOR ECF SUBFAMILY"/>
    <property type="match status" value="1"/>
</dbReference>
<evidence type="ECO:0000259" key="6">
    <source>
        <dbReference type="Pfam" id="PF08281"/>
    </source>
</evidence>
<proteinExistence type="inferred from homology"/>
<comment type="similarity">
    <text evidence="1">Belongs to the sigma-70 factor family. ECF subfamily.</text>
</comment>
<keyword evidence="8" id="KW-1185">Reference proteome</keyword>
<evidence type="ECO:0000256" key="3">
    <source>
        <dbReference type="ARBA" id="ARBA00023082"/>
    </source>
</evidence>
<evidence type="ECO:0000256" key="4">
    <source>
        <dbReference type="ARBA" id="ARBA00023163"/>
    </source>
</evidence>
<dbReference type="GO" id="GO:0016987">
    <property type="term" value="F:sigma factor activity"/>
    <property type="evidence" value="ECO:0007669"/>
    <property type="project" value="UniProtKB-KW"/>
</dbReference>
<dbReference type="Pfam" id="PF08281">
    <property type="entry name" value="Sigma70_r4_2"/>
    <property type="match status" value="1"/>
</dbReference>
<keyword evidence="3" id="KW-0731">Sigma factor</keyword>
<sequence>MLKPEESLLELFHDIGSGKETAFNELFMVYYEKLVLFAKYYVKQNESAEELVSAFFVRLWLKREQLTAVSNPAGFLYNGVKNAALNHLRDQQKHNIVIGEQEAGELFQFTEEGIASELVDQKELQQQLSMAIASLPEQRQLIFRLVREDGLKCKEVAILLELSVRTVENQVYQAVKSLAETMKSYLGYLPK</sequence>
<reference evidence="7 8" key="1">
    <citation type="submission" date="2018-08" db="EMBL/GenBank/DDBJ databases">
        <title>Chitinophaga sp. K20C18050901, a novel bacterium isolated from forest soil.</title>
        <authorList>
            <person name="Wang C."/>
        </authorList>
    </citation>
    <scope>NUCLEOTIDE SEQUENCE [LARGE SCALE GENOMIC DNA]</scope>
    <source>
        <strain evidence="7 8">K20C18050901</strain>
    </source>
</reference>
<feature type="domain" description="RNA polymerase sigma-70 region 2" evidence="5">
    <location>
        <begin position="26"/>
        <end position="93"/>
    </location>
</feature>
<keyword evidence="4" id="KW-0804">Transcription</keyword>
<dbReference type="InterPro" id="IPR013249">
    <property type="entry name" value="RNA_pol_sigma70_r4_t2"/>
</dbReference>
<dbReference type="NCBIfam" id="TIGR02937">
    <property type="entry name" value="sigma70-ECF"/>
    <property type="match status" value="1"/>
</dbReference>
<dbReference type="Pfam" id="PF04542">
    <property type="entry name" value="Sigma70_r2"/>
    <property type="match status" value="1"/>
</dbReference>
<dbReference type="Proteomes" id="UP000261174">
    <property type="component" value="Unassembled WGS sequence"/>
</dbReference>
<dbReference type="InterPro" id="IPR036388">
    <property type="entry name" value="WH-like_DNA-bd_sf"/>
</dbReference>
<evidence type="ECO:0000256" key="1">
    <source>
        <dbReference type="ARBA" id="ARBA00010641"/>
    </source>
</evidence>
<dbReference type="InterPro" id="IPR013325">
    <property type="entry name" value="RNA_pol_sigma_r2"/>
</dbReference>
<dbReference type="EMBL" id="QTJV01000010">
    <property type="protein sequence ID" value="RFM32158.1"/>
    <property type="molecule type" value="Genomic_DNA"/>
</dbReference>
<dbReference type="GO" id="GO:0006352">
    <property type="term" value="P:DNA-templated transcription initiation"/>
    <property type="evidence" value="ECO:0007669"/>
    <property type="project" value="InterPro"/>
</dbReference>